<feature type="compositionally biased region" description="Basic and acidic residues" evidence="1">
    <location>
        <begin position="31"/>
        <end position="64"/>
    </location>
</feature>
<evidence type="ECO:0000256" key="1">
    <source>
        <dbReference type="SAM" id="MobiDB-lite"/>
    </source>
</evidence>
<accession>A0A146KDY3</accession>
<name>A0A146KDY3_9EUKA</name>
<organism evidence="2">
    <name type="scientific">Trepomonas sp. PC1</name>
    <dbReference type="NCBI Taxonomy" id="1076344"/>
    <lineage>
        <taxon>Eukaryota</taxon>
        <taxon>Metamonada</taxon>
        <taxon>Diplomonadida</taxon>
        <taxon>Hexamitidae</taxon>
        <taxon>Hexamitinae</taxon>
        <taxon>Trepomonas</taxon>
    </lineage>
</organism>
<reference evidence="2" key="1">
    <citation type="submission" date="2015-07" db="EMBL/GenBank/DDBJ databases">
        <title>Adaptation to a free-living lifestyle via gene acquisitions in the diplomonad Trepomonas sp. PC1.</title>
        <authorList>
            <person name="Xu F."/>
            <person name="Jerlstrom-Hultqvist J."/>
            <person name="Kolisko M."/>
            <person name="Simpson A.G.B."/>
            <person name="Roger A.J."/>
            <person name="Svard S.G."/>
            <person name="Andersson J.O."/>
        </authorList>
    </citation>
    <scope>NUCLEOTIDE SEQUENCE</scope>
    <source>
        <strain evidence="2">PC1</strain>
    </source>
</reference>
<dbReference type="EMBL" id="GDID01003077">
    <property type="protein sequence ID" value="JAP93529.1"/>
    <property type="molecule type" value="Transcribed_RNA"/>
</dbReference>
<feature type="region of interest" description="Disordered" evidence="1">
    <location>
        <begin position="22"/>
        <end position="66"/>
    </location>
</feature>
<feature type="non-terminal residue" evidence="2">
    <location>
        <position position="308"/>
    </location>
</feature>
<dbReference type="AlphaFoldDB" id="A0A146KDY3"/>
<protein>
    <submittedName>
        <fullName evidence="2">Uncharacterized protein</fullName>
    </submittedName>
</protein>
<proteinExistence type="predicted"/>
<feature type="non-terminal residue" evidence="2">
    <location>
        <position position="1"/>
    </location>
</feature>
<evidence type="ECO:0000313" key="2">
    <source>
        <dbReference type="EMBL" id="JAP93529.1"/>
    </source>
</evidence>
<gene>
    <name evidence="2" type="ORF">TPC1_14162</name>
</gene>
<sequence length="308" mass="36012">LDAFNKFKQDVPAVENKKLVVVDVSKPPAEQPREKKDQLPHQSKSWDGKKSFKQMEREREERNEQQQPFTLVFTNCGPDLTEEQLKIVVSHALDIPFICTVKGEQKMLQKDGKFVDPPAKLPELQITSAYFKADNYNVYDKAQHQHVERSVKDLYKTKVGFVVFNQKVSDSMLQKTKALLAHQRTIFSNYSLMDQIDKQHSLFCTGIRQHTDLQRLINFIQKTCQQFQKTCFVRNVKTFYEEQRIKAFLYVELSEAPEQKLADRLYNKSIDIPNEVKILKCVGEKKAKKRVESIKKNKMIQQKRAGRK</sequence>